<protein>
    <recommendedName>
        <fullName evidence="9">Zn(2)-C6 fungal-type domain-containing protein</fullName>
    </recommendedName>
</protein>
<keyword evidence="2" id="KW-0479">Metal-binding</keyword>
<dbReference type="PANTHER" id="PTHR31313">
    <property type="entry name" value="TY1 ENHANCER ACTIVATOR"/>
    <property type="match status" value="1"/>
</dbReference>
<keyword evidence="3" id="KW-0862">Zinc</keyword>
<dbReference type="InterPro" id="IPR001138">
    <property type="entry name" value="Zn2Cys6_DnaBD"/>
</dbReference>
<dbReference type="OrthoDB" id="2278435at2759"/>
<keyword evidence="7" id="KW-0539">Nucleus</keyword>
<sequence length="791" mass="90689">MEVDDSNKNKRNKPCENCRAHRRKCIVLQGMQCERCIKMATPCIFKFIAKPNTVKKSVPAAKRNRLLAQVRLMEEQVEAMEEQLMALHVGQQQQQQQQQRQQPLYYGPQEPPMYIKEEQIDDNNNSNDNDNDYEDEDEDEDDEQQYETVMMQQRKRRRPDNNFESSNNKEMISPEHAQQWQLTVSRGRAGGLQLSTSIQNMEDMQMFLYDALGYFRDSSPTRPPLYHVDRRVNSLTVTNKILRIEEIIRNFFASQTSQQPQKDAPTPLLLDPCESHLRQHLIDAYFTCNGSLYPTLVRPYFHPYLRANPDCMLACAMCAFVAYSSCQHANLSTLTTMPRRELAESCRRRARSLLQDELFESEPTVETVATLMFLTQTSLILLRNSEGRTYISMAWRIATQLRDHYLEQLHNVNPGSAPPEAESWRRLFYMVRYLEVNMHIIYDGRASISPVLLHEDIGYPVVLDCEKDDPELSSAVQVFYHIIRLNDCHLSTKVDEIGYRLLAGSLETVLCSDIEYLENQMFGFWQSLPPKYRLSDSPMDYVQLDRVQQCTDPHVLYLNKLYYSYWLALETRVMQAPSQTNLVGASFSRLDGERALVIVSICSDAVAKIFRFLHWRLPCVIELHWILITSDAMKMLRDAANPQIRERAKKNLRCALKVLKEQLQSNQGASNVDLAAFGFDNNSLSGSTSSTTTSSSSGASSCCSIPLEDAVSERTSPSSFEDDKSPFTPPNPQLQQQSQHSVHHNHHHSHHPIHHQTSPQPSSSSSSVTTHGAYFRAVSLALESYFGDAQQ</sequence>
<evidence type="ECO:0000256" key="6">
    <source>
        <dbReference type="ARBA" id="ARBA00023163"/>
    </source>
</evidence>
<dbReference type="CDD" id="cd12148">
    <property type="entry name" value="fungal_TF_MHR"/>
    <property type="match status" value="1"/>
</dbReference>
<reference evidence="10 11" key="1">
    <citation type="submission" date="2016-07" db="EMBL/GenBank/DDBJ databases">
        <title>Pervasive Adenine N6-methylation of Active Genes in Fungi.</title>
        <authorList>
            <consortium name="DOE Joint Genome Institute"/>
            <person name="Mondo S.J."/>
            <person name="Dannebaum R.O."/>
            <person name="Kuo R.C."/>
            <person name="Labutti K."/>
            <person name="Haridas S."/>
            <person name="Kuo A."/>
            <person name="Salamov A."/>
            <person name="Ahrendt S.R."/>
            <person name="Lipzen A."/>
            <person name="Sullivan W."/>
            <person name="Andreopoulos W.B."/>
            <person name="Clum A."/>
            <person name="Lindquist E."/>
            <person name="Daum C."/>
            <person name="Ramamoorthy G.K."/>
            <person name="Gryganskyi A."/>
            <person name="Culley D."/>
            <person name="Magnuson J.K."/>
            <person name="James T.Y."/>
            <person name="O'Malley M.A."/>
            <person name="Stajich J.E."/>
            <person name="Spatafora J.W."/>
            <person name="Visel A."/>
            <person name="Grigoriev I.V."/>
        </authorList>
    </citation>
    <scope>NUCLEOTIDE SEQUENCE [LARGE SCALE GENOMIC DNA]</scope>
    <source>
        <strain evidence="10 11">NRRL 2496</strain>
    </source>
</reference>
<dbReference type="EMBL" id="MCGN01000007">
    <property type="protein sequence ID" value="ORY94605.1"/>
    <property type="molecule type" value="Genomic_DNA"/>
</dbReference>
<keyword evidence="11" id="KW-1185">Reference proteome</keyword>
<dbReference type="InterPro" id="IPR007219">
    <property type="entry name" value="XnlR_reg_dom"/>
</dbReference>
<evidence type="ECO:0000256" key="8">
    <source>
        <dbReference type="SAM" id="MobiDB-lite"/>
    </source>
</evidence>
<evidence type="ECO:0000256" key="3">
    <source>
        <dbReference type="ARBA" id="ARBA00022833"/>
    </source>
</evidence>
<feature type="compositionally biased region" description="Polar residues" evidence="8">
    <location>
        <begin position="162"/>
        <end position="171"/>
    </location>
</feature>
<dbReference type="PROSITE" id="PS00463">
    <property type="entry name" value="ZN2_CY6_FUNGAL_1"/>
    <property type="match status" value="1"/>
</dbReference>
<accession>A0A1X2H7Q9</accession>
<evidence type="ECO:0000256" key="4">
    <source>
        <dbReference type="ARBA" id="ARBA00023015"/>
    </source>
</evidence>
<organism evidence="10 11">
    <name type="scientific">Syncephalastrum racemosum</name>
    <name type="common">Filamentous fungus</name>
    <dbReference type="NCBI Taxonomy" id="13706"/>
    <lineage>
        <taxon>Eukaryota</taxon>
        <taxon>Fungi</taxon>
        <taxon>Fungi incertae sedis</taxon>
        <taxon>Mucoromycota</taxon>
        <taxon>Mucoromycotina</taxon>
        <taxon>Mucoromycetes</taxon>
        <taxon>Mucorales</taxon>
        <taxon>Syncephalastraceae</taxon>
        <taxon>Syncephalastrum</taxon>
    </lineage>
</organism>
<feature type="compositionally biased region" description="Low complexity" evidence="8">
    <location>
        <begin position="755"/>
        <end position="769"/>
    </location>
</feature>
<evidence type="ECO:0000259" key="9">
    <source>
        <dbReference type="PROSITE" id="PS00463"/>
    </source>
</evidence>
<feature type="region of interest" description="Disordered" evidence="8">
    <location>
        <begin position="713"/>
        <end position="769"/>
    </location>
</feature>
<dbReference type="GO" id="GO:0008270">
    <property type="term" value="F:zinc ion binding"/>
    <property type="evidence" value="ECO:0007669"/>
    <property type="project" value="InterPro"/>
</dbReference>
<keyword evidence="4" id="KW-0805">Transcription regulation</keyword>
<gene>
    <name evidence="10" type="ORF">BCR43DRAFT_326194</name>
</gene>
<dbReference type="Pfam" id="PF04082">
    <property type="entry name" value="Fungal_trans"/>
    <property type="match status" value="1"/>
</dbReference>
<evidence type="ECO:0000256" key="7">
    <source>
        <dbReference type="ARBA" id="ARBA00023242"/>
    </source>
</evidence>
<dbReference type="InterPro" id="IPR036864">
    <property type="entry name" value="Zn2-C6_fun-type_DNA-bd_sf"/>
</dbReference>
<dbReference type="STRING" id="13706.A0A1X2H7Q9"/>
<feature type="compositionally biased region" description="Acidic residues" evidence="8">
    <location>
        <begin position="129"/>
        <end position="145"/>
    </location>
</feature>
<dbReference type="GO" id="GO:0006351">
    <property type="term" value="P:DNA-templated transcription"/>
    <property type="evidence" value="ECO:0007669"/>
    <property type="project" value="InterPro"/>
</dbReference>
<name>A0A1X2H7Q9_SYNRA</name>
<evidence type="ECO:0000256" key="5">
    <source>
        <dbReference type="ARBA" id="ARBA00023125"/>
    </source>
</evidence>
<dbReference type="CDD" id="cd00067">
    <property type="entry name" value="GAL4"/>
    <property type="match status" value="1"/>
</dbReference>
<dbReference type="GO" id="GO:0003677">
    <property type="term" value="F:DNA binding"/>
    <property type="evidence" value="ECO:0007669"/>
    <property type="project" value="UniProtKB-KW"/>
</dbReference>
<dbReference type="Gene3D" id="4.10.240.10">
    <property type="entry name" value="Zn(2)-C6 fungal-type DNA-binding domain"/>
    <property type="match status" value="1"/>
</dbReference>
<dbReference type="PANTHER" id="PTHR31313:SF81">
    <property type="entry name" value="TY1 ENHANCER ACTIVATOR"/>
    <property type="match status" value="1"/>
</dbReference>
<dbReference type="Proteomes" id="UP000242180">
    <property type="component" value="Unassembled WGS sequence"/>
</dbReference>
<keyword evidence="6" id="KW-0804">Transcription</keyword>
<dbReference type="OMA" id="SWRRLFY"/>
<proteinExistence type="predicted"/>
<dbReference type="GO" id="GO:0000981">
    <property type="term" value="F:DNA-binding transcription factor activity, RNA polymerase II-specific"/>
    <property type="evidence" value="ECO:0007669"/>
    <property type="project" value="InterPro"/>
</dbReference>
<feature type="domain" description="Zn(2)-C6 fungal-type" evidence="9">
    <location>
        <begin position="14"/>
        <end position="43"/>
    </location>
</feature>
<dbReference type="InParanoid" id="A0A1X2H7Q9"/>
<evidence type="ECO:0000256" key="1">
    <source>
        <dbReference type="ARBA" id="ARBA00004123"/>
    </source>
</evidence>
<dbReference type="GO" id="GO:0005634">
    <property type="term" value="C:nucleus"/>
    <property type="evidence" value="ECO:0007669"/>
    <property type="project" value="UniProtKB-SubCell"/>
</dbReference>
<evidence type="ECO:0000256" key="2">
    <source>
        <dbReference type="ARBA" id="ARBA00022723"/>
    </source>
</evidence>
<comment type="caution">
    <text evidence="10">The sequence shown here is derived from an EMBL/GenBank/DDBJ whole genome shotgun (WGS) entry which is preliminary data.</text>
</comment>
<dbReference type="AlphaFoldDB" id="A0A1X2H7Q9"/>
<evidence type="ECO:0000313" key="10">
    <source>
        <dbReference type="EMBL" id="ORY94605.1"/>
    </source>
</evidence>
<comment type="subcellular location">
    <subcellularLocation>
        <location evidence="1">Nucleus</location>
    </subcellularLocation>
</comment>
<feature type="region of interest" description="Disordered" evidence="8">
    <location>
        <begin position="118"/>
        <end position="171"/>
    </location>
</feature>
<dbReference type="InterPro" id="IPR051615">
    <property type="entry name" value="Transcr_Regulatory_Elem"/>
</dbReference>
<dbReference type="SMART" id="SM00066">
    <property type="entry name" value="GAL4"/>
    <property type="match status" value="1"/>
</dbReference>
<keyword evidence="5" id="KW-0238">DNA-binding</keyword>
<feature type="compositionally biased region" description="Basic residues" evidence="8">
    <location>
        <begin position="741"/>
        <end position="754"/>
    </location>
</feature>
<evidence type="ECO:0000313" key="11">
    <source>
        <dbReference type="Proteomes" id="UP000242180"/>
    </source>
</evidence>